<feature type="compositionally biased region" description="Polar residues" evidence="1">
    <location>
        <begin position="1"/>
        <end position="14"/>
    </location>
</feature>
<name>L9WLF6_9EURY</name>
<dbReference type="RefSeq" id="WP_007261188.1">
    <property type="nucleotide sequence ID" value="NZ_AOHZ01000088.1"/>
</dbReference>
<evidence type="ECO:0000256" key="1">
    <source>
        <dbReference type="SAM" id="MobiDB-lite"/>
    </source>
</evidence>
<keyword evidence="2" id="KW-1133">Transmembrane helix</keyword>
<dbReference type="EMBL" id="AOHZ01000088">
    <property type="protein sequence ID" value="ELY50217.1"/>
    <property type="molecule type" value="Genomic_DNA"/>
</dbReference>
<organism evidence="3 4">
    <name type="scientific">Natronolimnohabitans innermongolicus JCM 12255</name>
    <dbReference type="NCBI Taxonomy" id="1227499"/>
    <lineage>
        <taxon>Archaea</taxon>
        <taxon>Methanobacteriati</taxon>
        <taxon>Methanobacteriota</taxon>
        <taxon>Stenosarchaea group</taxon>
        <taxon>Halobacteria</taxon>
        <taxon>Halobacteriales</taxon>
        <taxon>Natrialbaceae</taxon>
        <taxon>Natronolimnohabitans</taxon>
    </lineage>
</organism>
<dbReference type="Proteomes" id="UP000011602">
    <property type="component" value="Unassembled WGS sequence"/>
</dbReference>
<sequence>MSDSQSSVQEQTRAPSAEAMETTGKVDAGALGLSAGIIWGQTRAPSAEAMETTGKVDAGALGLSAGIIWGAVVAFLELAAGTKYGERWRLLLADLYPGYSHEPGDLVWGTVLGFIDAYILGYLFGRLYNRLAE</sequence>
<dbReference type="eggNOG" id="arCOG11653">
    <property type="taxonomic scope" value="Archaea"/>
</dbReference>
<feature type="transmembrane region" description="Helical" evidence="2">
    <location>
        <begin position="60"/>
        <end position="80"/>
    </location>
</feature>
<keyword evidence="2" id="KW-0812">Transmembrane</keyword>
<feature type="transmembrane region" description="Helical" evidence="2">
    <location>
        <begin position="106"/>
        <end position="125"/>
    </location>
</feature>
<proteinExistence type="predicted"/>
<dbReference type="AlphaFoldDB" id="L9WLF6"/>
<keyword evidence="4" id="KW-1185">Reference proteome</keyword>
<feature type="region of interest" description="Disordered" evidence="1">
    <location>
        <begin position="1"/>
        <end position="21"/>
    </location>
</feature>
<dbReference type="NCBIfam" id="NF037947">
    <property type="entry name" value="holin_4"/>
    <property type="match status" value="1"/>
</dbReference>
<evidence type="ECO:0000313" key="3">
    <source>
        <dbReference type="EMBL" id="ELY50217.1"/>
    </source>
</evidence>
<reference evidence="3 4" key="1">
    <citation type="journal article" date="2014" name="PLoS Genet.">
        <title>Phylogenetically driven sequencing of extremely halophilic archaea reveals strategies for static and dynamic osmo-response.</title>
        <authorList>
            <person name="Becker E.A."/>
            <person name="Seitzer P.M."/>
            <person name="Tritt A."/>
            <person name="Larsen D."/>
            <person name="Krusor M."/>
            <person name="Yao A.I."/>
            <person name="Wu D."/>
            <person name="Madern D."/>
            <person name="Eisen J.A."/>
            <person name="Darling A.E."/>
            <person name="Facciotti M.T."/>
        </authorList>
    </citation>
    <scope>NUCLEOTIDE SEQUENCE [LARGE SCALE GENOMIC DNA]</scope>
    <source>
        <strain evidence="3 4">JCM 12255</strain>
    </source>
</reference>
<gene>
    <name evidence="3" type="ORF">C493_19661</name>
</gene>
<keyword evidence="2" id="KW-0472">Membrane</keyword>
<accession>L9WLF6</accession>
<comment type="caution">
    <text evidence="3">The sequence shown here is derived from an EMBL/GenBank/DDBJ whole genome shotgun (WGS) entry which is preliminary data.</text>
</comment>
<protein>
    <submittedName>
        <fullName evidence="3">Uncharacterized protein</fullName>
    </submittedName>
</protein>
<evidence type="ECO:0000313" key="4">
    <source>
        <dbReference type="Proteomes" id="UP000011602"/>
    </source>
</evidence>
<evidence type="ECO:0000256" key="2">
    <source>
        <dbReference type="SAM" id="Phobius"/>
    </source>
</evidence>